<accession>A0ACC1NSD7</accession>
<evidence type="ECO:0000313" key="1">
    <source>
        <dbReference type="EMBL" id="KAJ2981728.1"/>
    </source>
</evidence>
<gene>
    <name evidence="1" type="ORF">NQ176_g1844</name>
</gene>
<proteinExistence type="predicted"/>
<name>A0ACC1NSD7_9HYPO</name>
<sequence>MRAPEAKSADLESRKSSATKYGISMAKAEARIHEYAGDSQDMFIIIPSLVCPENTPKRAKGSEDWAEVTQVEASLTYCINKLSLKQRHINKTNDDDTGFELEQNLSSFKKQQAPKKGICIKVETLSAQSVVIILPTIGKTLDIPDSRLQWIVSAYNLAFGCFLLLWGRIADIFGKRFIFVAGSVWVTIATAVNPLMPNEIGFDLFRALHGLGAAANVPTAIGILGVTFPPGKAKNYAFAAYGAGAPLGSVFGSIISGLIAEYTTWRWVFGFTAIMAAAISLAGFILIPRTPASSTTERSVGAKLKLVDWAGAALITSGLIALLFALTEGSAVGWRKPWIPVLIVGSVLIITVFVFWQRHLERQLTGGRPPLMKVSIFHNLQISAVMAIGCLFFASFNNYLFYATYYYQDYMGYSPLQTMVRFLPTGVGGLLVCFAVAFLLSRVPTAFLLICGNLSVSIACLLFAVPIPTTTSYFAWGFWAMLLSVVGADITWPCLTLFTSQALPAEDQAIGGALINAVGQIGRAIGLAIATVVQTAVMAHEHGVPIKEVGPIKVKDAASLASIHSTNWLNFGLGIASLLVVGVAFRKMEVIGRASPPPARSSGEDGIMNAENIETGENALQKMG</sequence>
<reference evidence="1" key="1">
    <citation type="submission" date="2022-08" db="EMBL/GenBank/DDBJ databases">
        <title>Genome Sequence of Lecanicillium fungicola.</title>
        <authorList>
            <person name="Buettner E."/>
        </authorList>
    </citation>
    <scope>NUCLEOTIDE SEQUENCE</scope>
    <source>
        <strain evidence="1">Babe33</strain>
    </source>
</reference>
<comment type="caution">
    <text evidence="1">The sequence shown here is derived from an EMBL/GenBank/DDBJ whole genome shotgun (WGS) entry which is preliminary data.</text>
</comment>
<dbReference type="EMBL" id="JANJQO010000114">
    <property type="protein sequence ID" value="KAJ2981728.1"/>
    <property type="molecule type" value="Genomic_DNA"/>
</dbReference>
<organism evidence="1 2">
    <name type="scientific">Zarea fungicola</name>
    <dbReference type="NCBI Taxonomy" id="93591"/>
    <lineage>
        <taxon>Eukaryota</taxon>
        <taxon>Fungi</taxon>
        <taxon>Dikarya</taxon>
        <taxon>Ascomycota</taxon>
        <taxon>Pezizomycotina</taxon>
        <taxon>Sordariomycetes</taxon>
        <taxon>Hypocreomycetidae</taxon>
        <taxon>Hypocreales</taxon>
        <taxon>Cordycipitaceae</taxon>
        <taxon>Zarea</taxon>
    </lineage>
</organism>
<evidence type="ECO:0000313" key="2">
    <source>
        <dbReference type="Proteomes" id="UP001143910"/>
    </source>
</evidence>
<keyword evidence="2" id="KW-1185">Reference proteome</keyword>
<dbReference type="Proteomes" id="UP001143910">
    <property type="component" value="Unassembled WGS sequence"/>
</dbReference>
<protein>
    <submittedName>
        <fullName evidence="1">Uncharacterized protein</fullName>
    </submittedName>
</protein>